<dbReference type="EMBL" id="UINC01024528">
    <property type="protein sequence ID" value="SVA98327.1"/>
    <property type="molecule type" value="Genomic_DNA"/>
</dbReference>
<dbReference type="SUPFAM" id="SSF55729">
    <property type="entry name" value="Acyl-CoA N-acyltransferases (Nat)"/>
    <property type="match status" value="1"/>
</dbReference>
<dbReference type="PANTHER" id="PTHR43415">
    <property type="entry name" value="SPERMIDINE N(1)-ACETYLTRANSFERASE"/>
    <property type="match status" value="1"/>
</dbReference>
<sequence length="173" mass="20260">MISLKGEKITLRSVKRSDLEFFKNWRNSPEIWNNNTQFILLNMEHQNSWFKTLNDPEAKKKMFAIINKTKTPIGICGLIQIDSENKNAKVAIIIGRTDLHSHGIGTESLDLLLTYGFERLKIHRIEAEVFEFNKKSKKFFQKSGFKLDATFRDYIFRNGKCWKLFSLSKLSHD</sequence>
<evidence type="ECO:0000259" key="1">
    <source>
        <dbReference type="PROSITE" id="PS51186"/>
    </source>
</evidence>
<feature type="domain" description="N-acetyltransferase" evidence="1">
    <location>
        <begin position="9"/>
        <end position="168"/>
    </location>
</feature>
<protein>
    <recommendedName>
        <fullName evidence="1">N-acetyltransferase domain-containing protein</fullName>
    </recommendedName>
</protein>
<proteinExistence type="predicted"/>
<accession>A0A382ABE5</accession>
<dbReference type="AlphaFoldDB" id="A0A382ABE5"/>
<dbReference type="InterPro" id="IPR000182">
    <property type="entry name" value="GNAT_dom"/>
</dbReference>
<gene>
    <name evidence="2" type="ORF">METZ01_LOCUS151181</name>
</gene>
<dbReference type="PROSITE" id="PS51186">
    <property type="entry name" value="GNAT"/>
    <property type="match status" value="1"/>
</dbReference>
<dbReference type="GO" id="GO:0016747">
    <property type="term" value="F:acyltransferase activity, transferring groups other than amino-acyl groups"/>
    <property type="evidence" value="ECO:0007669"/>
    <property type="project" value="InterPro"/>
</dbReference>
<evidence type="ECO:0000313" key="2">
    <source>
        <dbReference type="EMBL" id="SVA98327.1"/>
    </source>
</evidence>
<dbReference type="PANTHER" id="PTHR43415:SF3">
    <property type="entry name" value="GNAT-FAMILY ACETYLTRANSFERASE"/>
    <property type="match status" value="1"/>
</dbReference>
<dbReference type="Gene3D" id="3.40.630.30">
    <property type="match status" value="1"/>
</dbReference>
<reference evidence="2" key="1">
    <citation type="submission" date="2018-05" db="EMBL/GenBank/DDBJ databases">
        <authorList>
            <person name="Lanie J.A."/>
            <person name="Ng W.-L."/>
            <person name="Kazmierczak K.M."/>
            <person name="Andrzejewski T.M."/>
            <person name="Davidsen T.M."/>
            <person name="Wayne K.J."/>
            <person name="Tettelin H."/>
            <person name="Glass J.I."/>
            <person name="Rusch D."/>
            <person name="Podicherti R."/>
            <person name="Tsui H.-C.T."/>
            <person name="Winkler M.E."/>
        </authorList>
    </citation>
    <scope>NUCLEOTIDE SEQUENCE</scope>
</reference>
<name>A0A382ABE5_9ZZZZ</name>
<organism evidence="2">
    <name type="scientific">marine metagenome</name>
    <dbReference type="NCBI Taxonomy" id="408172"/>
    <lineage>
        <taxon>unclassified sequences</taxon>
        <taxon>metagenomes</taxon>
        <taxon>ecological metagenomes</taxon>
    </lineage>
</organism>
<dbReference type="InterPro" id="IPR016181">
    <property type="entry name" value="Acyl_CoA_acyltransferase"/>
</dbReference>
<dbReference type="Pfam" id="PF13302">
    <property type="entry name" value="Acetyltransf_3"/>
    <property type="match status" value="1"/>
</dbReference>